<sequence>MSRDEEDVSTTSQVGKQRQTITPKFNPNEDGKRRANLMRRFHIVRKRGERIQVSLDPEGQSIGNEEDEQLSWIEVLA</sequence>
<evidence type="ECO:0000313" key="2">
    <source>
        <dbReference type="EMBL" id="GMN61029.1"/>
    </source>
</evidence>
<name>A0AA88DT34_FICCA</name>
<gene>
    <name evidence="2" type="ORF">TIFTF001_030139</name>
</gene>
<dbReference type="Proteomes" id="UP001187192">
    <property type="component" value="Unassembled WGS sequence"/>
</dbReference>
<dbReference type="AlphaFoldDB" id="A0AA88DT34"/>
<reference evidence="2" key="1">
    <citation type="submission" date="2023-07" db="EMBL/GenBank/DDBJ databases">
        <title>draft genome sequence of fig (Ficus carica).</title>
        <authorList>
            <person name="Takahashi T."/>
            <person name="Nishimura K."/>
        </authorList>
    </citation>
    <scope>NUCLEOTIDE SEQUENCE</scope>
</reference>
<accession>A0AA88DT34</accession>
<comment type="caution">
    <text evidence="2">The sequence shown here is derived from an EMBL/GenBank/DDBJ whole genome shotgun (WGS) entry which is preliminary data.</text>
</comment>
<organism evidence="2 3">
    <name type="scientific">Ficus carica</name>
    <name type="common">Common fig</name>
    <dbReference type="NCBI Taxonomy" id="3494"/>
    <lineage>
        <taxon>Eukaryota</taxon>
        <taxon>Viridiplantae</taxon>
        <taxon>Streptophyta</taxon>
        <taxon>Embryophyta</taxon>
        <taxon>Tracheophyta</taxon>
        <taxon>Spermatophyta</taxon>
        <taxon>Magnoliopsida</taxon>
        <taxon>eudicotyledons</taxon>
        <taxon>Gunneridae</taxon>
        <taxon>Pentapetalae</taxon>
        <taxon>rosids</taxon>
        <taxon>fabids</taxon>
        <taxon>Rosales</taxon>
        <taxon>Moraceae</taxon>
        <taxon>Ficeae</taxon>
        <taxon>Ficus</taxon>
    </lineage>
</organism>
<proteinExistence type="predicted"/>
<keyword evidence="3" id="KW-1185">Reference proteome</keyword>
<feature type="region of interest" description="Disordered" evidence="1">
    <location>
        <begin position="1"/>
        <end position="35"/>
    </location>
</feature>
<feature type="compositionally biased region" description="Polar residues" evidence="1">
    <location>
        <begin position="9"/>
        <end position="25"/>
    </location>
</feature>
<dbReference type="EMBL" id="BTGU01000105">
    <property type="protein sequence ID" value="GMN61029.1"/>
    <property type="molecule type" value="Genomic_DNA"/>
</dbReference>
<protein>
    <submittedName>
        <fullName evidence="2">Uncharacterized protein</fullName>
    </submittedName>
</protein>
<evidence type="ECO:0000256" key="1">
    <source>
        <dbReference type="SAM" id="MobiDB-lite"/>
    </source>
</evidence>
<evidence type="ECO:0000313" key="3">
    <source>
        <dbReference type="Proteomes" id="UP001187192"/>
    </source>
</evidence>